<reference evidence="1 2" key="1">
    <citation type="submission" date="2018-04" db="EMBL/GenBank/DDBJ databases">
        <title>The genome of golden apple snail Pomacea canaliculata provides insight into stress tolerance and invasive adaptation.</title>
        <authorList>
            <person name="Liu C."/>
            <person name="Liu B."/>
            <person name="Ren Y."/>
            <person name="Zhang Y."/>
            <person name="Wang H."/>
            <person name="Li S."/>
            <person name="Jiang F."/>
            <person name="Yin L."/>
            <person name="Zhang G."/>
            <person name="Qian W."/>
            <person name="Fan W."/>
        </authorList>
    </citation>
    <scope>NUCLEOTIDE SEQUENCE [LARGE SCALE GENOMIC DNA]</scope>
    <source>
        <strain evidence="1">SZHN2017</strain>
        <tissue evidence="1">Muscle</tissue>
    </source>
</reference>
<organism evidence="1 2">
    <name type="scientific">Pomacea canaliculata</name>
    <name type="common">Golden apple snail</name>
    <dbReference type="NCBI Taxonomy" id="400727"/>
    <lineage>
        <taxon>Eukaryota</taxon>
        <taxon>Metazoa</taxon>
        <taxon>Spiralia</taxon>
        <taxon>Lophotrochozoa</taxon>
        <taxon>Mollusca</taxon>
        <taxon>Gastropoda</taxon>
        <taxon>Caenogastropoda</taxon>
        <taxon>Architaenioglossa</taxon>
        <taxon>Ampullarioidea</taxon>
        <taxon>Ampullariidae</taxon>
        <taxon>Pomacea</taxon>
    </lineage>
</organism>
<dbReference type="EMBL" id="PZQS01000005">
    <property type="protein sequence ID" value="PVD30782.1"/>
    <property type="molecule type" value="Genomic_DNA"/>
</dbReference>
<evidence type="ECO:0000313" key="2">
    <source>
        <dbReference type="Proteomes" id="UP000245119"/>
    </source>
</evidence>
<proteinExistence type="predicted"/>
<accession>A0A2T7PBJ7</accession>
<comment type="caution">
    <text evidence="1">The sequence shown here is derived from an EMBL/GenBank/DDBJ whole genome shotgun (WGS) entry which is preliminary data.</text>
</comment>
<dbReference type="AlphaFoldDB" id="A0A2T7PBJ7"/>
<evidence type="ECO:0000313" key="1">
    <source>
        <dbReference type="EMBL" id="PVD30782.1"/>
    </source>
</evidence>
<protein>
    <submittedName>
        <fullName evidence="1">Uncharacterized protein</fullName>
    </submittedName>
</protein>
<sequence length="108" mass="11670">MCCSRNKLQHPVKLQETLLTCLECTTASSARDLLSRVPEQPERFDDPPPSFSCASCTSVAASLGIRRHGLERCPHLPPLTAGSPCHKACWLLLLPVGCTTAQDLLLGT</sequence>
<keyword evidence="2" id="KW-1185">Reference proteome</keyword>
<name>A0A2T7PBJ7_POMCA</name>
<dbReference type="Proteomes" id="UP000245119">
    <property type="component" value="Linkage Group LG5"/>
</dbReference>
<gene>
    <name evidence="1" type="ORF">C0Q70_10057</name>
</gene>